<keyword evidence="3" id="KW-1185">Reference proteome</keyword>
<sequence>MPSTDDDRAPDGSVPAETAAEVRRGNQNRIQRALLAAVGVGILIDLVIIAIAALALGRPELHGALIGSGLALVVTVPTLVTARITRDREVMVSAALLVGAWLVKMFVLIIVLALLQDATSISRPWIGIALLAGAVAAAVAEALLLLRGRARLEVEPPSVRS</sequence>
<keyword evidence="1" id="KW-1133">Transmembrane helix</keyword>
<keyword evidence="1" id="KW-0812">Transmembrane</keyword>
<dbReference type="Proteomes" id="UP001589793">
    <property type="component" value="Unassembled WGS sequence"/>
</dbReference>
<evidence type="ECO:0000313" key="3">
    <source>
        <dbReference type="Proteomes" id="UP001589793"/>
    </source>
</evidence>
<feature type="transmembrane region" description="Helical" evidence="1">
    <location>
        <begin position="92"/>
        <end position="113"/>
    </location>
</feature>
<comment type="caution">
    <text evidence="2">The sequence shown here is derived from an EMBL/GenBank/DDBJ whole genome shotgun (WGS) entry which is preliminary data.</text>
</comment>
<reference evidence="2 3" key="1">
    <citation type="submission" date="2024-09" db="EMBL/GenBank/DDBJ databases">
        <authorList>
            <person name="Sun Q."/>
            <person name="Mori K."/>
        </authorList>
    </citation>
    <scope>NUCLEOTIDE SEQUENCE [LARGE SCALE GENOMIC DNA]</scope>
    <source>
        <strain evidence="2 3">CICC 10874</strain>
    </source>
</reference>
<protein>
    <submittedName>
        <fullName evidence="2">Uncharacterized protein</fullName>
    </submittedName>
</protein>
<dbReference type="EMBL" id="JBHLSV010000005">
    <property type="protein sequence ID" value="MFC0673416.1"/>
    <property type="molecule type" value="Genomic_DNA"/>
</dbReference>
<dbReference type="RefSeq" id="WP_376978967.1">
    <property type="nucleotide sequence ID" value="NZ_JBHLSV010000005.1"/>
</dbReference>
<name>A0ABV6R8V9_9MICO</name>
<feature type="transmembrane region" description="Helical" evidence="1">
    <location>
        <begin position="125"/>
        <end position="146"/>
    </location>
</feature>
<gene>
    <name evidence="2" type="ORF">ACFFF6_05530</name>
</gene>
<feature type="transmembrane region" description="Helical" evidence="1">
    <location>
        <begin position="33"/>
        <end position="55"/>
    </location>
</feature>
<proteinExistence type="predicted"/>
<feature type="transmembrane region" description="Helical" evidence="1">
    <location>
        <begin position="61"/>
        <end position="80"/>
    </location>
</feature>
<accession>A0ABV6R8V9</accession>
<evidence type="ECO:0000256" key="1">
    <source>
        <dbReference type="SAM" id="Phobius"/>
    </source>
</evidence>
<keyword evidence="1" id="KW-0472">Membrane</keyword>
<organism evidence="2 3">
    <name type="scientific">Brachybacterium hainanense</name>
    <dbReference type="NCBI Taxonomy" id="1541174"/>
    <lineage>
        <taxon>Bacteria</taxon>
        <taxon>Bacillati</taxon>
        <taxon>Actinomycetota</taxon>
        <taxon>Actinomycetes</taxon>
        <taxon>Micrococcales</taxon>
        <taxon>Dermabacteraceae</taxon>
        <taxon>Brachybacterium</taxon>
    </lineage>
</organism>
<evidence type="ECO:0000313" key="2">
    <source>
        <dbReference type="EMBL" id="MFC0673416.1"/>
    </source>
</evidence>